<name>A0A1M7E156_9RHOB</name>
<evidence type="ECO:0000259" key="5">
    <source>
        <dbReference type="Pfam" id="PF01625"/>
    </source>
</evidence>
<feature type="active site" evidence="4">
    <location>
        <position position="45"/>
    </location>
</feature>
<evidence type="ECO:0000256" key="1">
    <source>
        <dbReference type="ARBA" id="ARBA00023002"/>
    </source>
</evidence>
<reference evidence="6 7" key="1">
    <citation type="submission" date="2016-11" db="EMBL/GenBank/DDBJ databases">
        <authorList>
            <person name="Jaros S."/>
            <person name="Januszkiewicz K."/>
            <person name="Wedrychowicz H."/>
        </authorList>
    </citation>
    <scope>NUCLEOTIDE SEQUENCE [LARGE SCALE GENOMIC DNA]</scope>
    <source>
        <strain evidence="6 7">DSM 29589</strain>
    </source>
</reference>
<comment type="function">
    <text evidence="4">Has an important function as a repair enzyme for proteins that have been inactivated by oxidation. Catalyzes the reversible oxidation-reduction of methionine sulfoxide in proteins to methionine.</text>
</comment>
<protein>
    <recommendedName>
        <fullName evidence="4">Peptide methionine sulfoxide reductase MsrA</fullName>
        <shortName evidence="4">Protein-methionine-S-oxide reductase</shortName>
        <ecNumber evidence="4">1.8.4.11</ecNumber>
    </recommendedName>
    <alternativeName>
        <fullName evidence="4">Peptide-methionine (S)-S-oxide reductase</fullName>
        <shortName evidence="4">Peptide Met(O) reductase</shortName>
    </alternativeName>
</protein>
<dbReference type="NCBIfam" id="TIGR00401">
    <property type="entry name" value="msrA"/>
    <property type="match status" value="1"/>
</dbReference>
<comment type="similarity">
    <text evidence="4">Belongs to the MsrA Met sulfoxide reductase family.</text>
</comment>
<dbReference type="EMBL" id="FRBR01000006">
    <property type="protein sequence ID" value="SHL85430.1"/>
    <property type="molecule type" value="Genomic_DNA"/>
</dbReference>
<evidence type="ECO:0000256" key="4">
    <source>
        <dbReference type="HAMAP-Rule" id="MF_01401"/>
    </source>
</evidence>
<dbReference type="GO" id="GO:0033744">
    <property type="term" value="F:L-methionine:thioredoxin-disulfide S-oxidoreductase activity"/>
    <property type="evidence" value="ECO:0007669"/>
    <property type="project" value="RHEA"/>
</dbReference>
<dbReference type="PANTHER" id="PTHR43774:SF1">
    <property type="entry name" value="PEPTIDE METHIONINE SULFOXIDE REDUCTASE MSRA 2"/>
    <property type="match status" value="1"/>
</dbReference>
<proteinExistence type="inferred from homology"/>
<dbReference type="HAMAP" id="MF_01401">
    <property type="entry name" value="MsrA"/>
    <property type="match status" value="1"/>
</dbReference>
<dbReference type="AlphaFoldDB" id="A0A1M7E156"/>
<accession>A0A1M7E156</accession>
<dbReference type="Gene3D" id="3.30.1060.10">
    <property type="entry name" value="Peptide methionine sulphoxide reductase MsrA"/>
    <property type="match status" value="1"/>
</dbReference>
<gene>
    <name evidence="4" type="primary">msrA</name>
    <name evidence="6" type="ORF">SAMN05444398_106141</name>
</gene>
<dbReference type="InterPro" id="IPR002569">
    <property type="entry name" value="Met_Sox_Rdtase_MsrA_dom"/>
</dbReference>
<feature type="domain" description="Peptide methionine sulphoxide reductase MsrA" evidence="5">
    <location>
        <begin position="39"/>
        <end position="181"/>
    </location>
</feature>
<dbReference type="PANTHER" id="PTHR43774">
    <property type="entry name" value="PEPTIDE METHIONINE SULFOXIDE REDUCTASE"/>
    <property type="match status" value="1"/>
</dbReference>
<keyword evidence="1 4" id="KW-0560">Oxidoreductase</keyword>
<organism evidence="6 7">
    <name type="scientific">Roseovarius pacificus</name>
    <dbReference type="NCBI Taxonomy" id="337701"/>
    <lineage>
        <taxon>Bacteria</taxon>
        <taxon>Pseudomonadati</taxon>
        <taxon>Pseudomonadota</taxon>
        <taxon>Alphaproteobacteria</taxon>
        <taxon>Rhodobacterales</taxon>
        <taxon>Roseobacteraceae</taxon>
        <taxon>Roseovarius</taxon>
    </lineage>
</organism>
<dbReference type="Pfam" id="PF01625">
    <property type="entry name" value="PMSR"/>
    <property type="match status" value="1"/>
</dbReference>
<dbReference type="Proteomes" id="UP000183974">
    <property type="component" value="Unassembled WGS sequence"/>
</dbReference>
<dbReference type="SUPFAM" id="SSF55068">
    <property type="entry name" value="Peptide methionine sulfoxide reductase"/>
    <property type="match status" value="1"/>
</dbReference>
<dbReference type="InterPro" id="IPR036509">
    <property type="entry name" value="Met_Sox_Rdtase_MsrA_sf"/>
</dbReference>
<dbReference type="GO" id="GO:0008113">
    <property type="term" value="F:peptide-methionine (S)-S-oxide reductase activity"/>
    <property type="evidence" value="ECO:0007669"/>
    <property type="project" value="UniProtKB-UniRule"/>
</dbReference>
<dbReference type="STRING" id="337701.SAMN05444398_106141"/>
<evidence type="ECO:0000313" key="7">
    <source>
        <dbReference type="Proteomes" id="UP000183974"/>
    </source>
</evidence>
<sequence>MSYRMGRMGTVKAGFLAVLIVIGLGIQRGKAHAAGTEVLTVAGGCFWCVEADFEKVGGVRDVVSGYTGGTVDNPTYKQVTAGGTGHYEAVQIMYDPARVSARELYDLFFRSVDPTDAGGQFCDRGDSYRTAIFVSDPAKKKAAEAAKAEAEKALGQKIVTPVLSAGPFYEAEAYHQDYYKGSKLVLTRFGPKSQASAYQRYREACGRDQRIRELWGNAAPFIN</sequence>
<evidence type="ECO:0000256" key="3">
    <source>
        <dbReference type="ARBA" id="ARBA00048782"/>
    </source>
</evidence>
<comment type="catalytic activity">
    <reaction evidence="2 4">
        <text>L-methionyl-[protein] + [thioredoxin]-disulfide + H2O = L-methionyl-(S)-S-oxide-[protein] + [thioredoxin]-dithiol</text>
        <dbReference type="Rhea" id="RHEA:14217"/>
        <dbReference type="Rhea" id="RHEA-COMP:10698"/>
        <dbReference type="Rhea" id="RHEA-COMP:10700"/>
        <dbReference type="Rhea" id="RHEA-COMP:12313"/>
        <dbReference type="Rhea" id="RHEA-COMP:12315"/>
        <dbReference type="ChEBI" id="CHEBI:15377"/>
        <dbReference type="ChEBI" id="CHEBI:16044"/>
        <dbReference type="ChEBI" id="CHEBI:29950"/>
        <dbReference type="ChEBI" id="CHEBI:44120"/>
        <dbReference type="ChEBI" id="CHEBI:50058"/>
        <dbReference type="EC" id="1.8.4.11"/>
    </reaction>
</comment>
<evidence type="ECO:0000313" key="6">
    <source>
        <dbReference type="EMBL" id="SHL85430.1"/>
    </source>
</evidence>
<comment type="catalytic activity">
    <reaction evidence="3 4">
        <text>[thioredoxin]-disulfide + L-methionine + H2O = L-methionine (S)-S-oxide + [thioredoxin]-dithiol</text>
        <dbReference type="Rhea" id="RHEA:19993"/>
        <dbReference type="Rhea" id="RHEA-COMP:10698"/>
        <dbReference type="Rhea" id="RHEA-COMP:10700"/>
        <dbReference type="ChEBI" id="CHEBI:15377"/>
        <dbReference type="ChEBI" id="CHEBI:29950"/>
        <dbReference type="ChEBI" id="CHEBI:50058"/>
        <dbReference type="ChEBI" id="CHEBI:57844"/>
        <dbReference type="ChEBI" id="CHEBI:58772"/>
        <dbReference type="EC" id="1.8.4.11"/>
    </reaction>
</comment>
<dbReference type="RefSeq" id="WP_373285783.1">
    <property type="nucleotide sequence ID" value="NZ_BMLR01000006.1"/>
</dbReference>
<keyword evidence="7" id="KW-1185">Reference proteome</keyword>
<evidence type="ECO:0000256" key="2">
    <source>
        <dbReference type="ARBA" id="ARBA00047806"/>
    </source>
</evidence>
<dbReference type="EC" id="1.8.4.11" evidence="4"/>